<dbReference type="GO" id="GO:0003677">
    <property type="term" value="F:DNA binding"/>
    <property type="evidence" value="ECO:0007669"/>
    <property type="project" value="TreeGrafter"/>
</dbReference>
<dbReference type="Proteomes" id="UP000268321">
    <property type="component" value="Unassembled WGS sequence"/>
</dbReference>
<dbReference type="EMBL" id="ML004450">
    <property type="protein sequence ID" value="RKP30894.1"/>
    <property type="molecule type" value="Genomic_DNA"/>
</dbReference>
<dbReference type="Pfam" id="PF09729">
    <property type="entry name" value="Gti1_Pac2"/>
    <property type="match status" value="1"/>
</dbReference>
<reference evidence="2" key="1">
    <citation type="journal article" date="2018" name="Nat. Microbiol.">
        <title>Leveraging single-cell genomics to expand the fungal tree of life.</title>
        <authorList>
            <person name="Ahrendt S.R."/>
            <person name="Quandt C.A."/>
            <person name="Ciobanu D."/>
            <person name="Clum A."/>
            <person name="Salamov A."/>
            <person name="Andreopoulos B."/>
            <person name="Cheng J.F."/>
            <person name="Woyke T."/>
            <person name="Pelin A."/>
            <person name="Henrissat B."/>
            <person name="Reynolds N.K."/>
            <person name="Benny G.L."/>
            <person name="Smith M.E."/>
            <person name="James T.Y."/>
            <person name="Grigoriev I.V."/>
        </authorList>
    </citation>
    <scope>NUCLEOTIDE SEQUENCE [LARGE SCALE GENOMIC DNA]</scope>
    <source>
        <strain evidence="2">Baker2002</strain>
    </source>
</reference>
<name>A0A4P9ZD88_9ASCO</name>
<dbReference type="OrthoDB" id="5572844at2759"/>
<dbReference type="AlphaFoldDB" id="A0A4P9ZD88"/>
<dbReference type="PANTHER" id="PTHR28027">
    <property type="entry name" value="TRANSCRIPTIONAL REGULATOR MIT1"/>
    <property type="match status" value="1"/>
</dbReference>
<dbReference type="InterPro" id="IPR018608">
    <property type="entry name" value="Gti1/Pac2"/>
</dbReference>
<feature type="non-terminal residue" evidence="1">
    <location>
        <position position="95"/>
    </location>
</feature>
<evidence type="ECO:0000313" key="1">
    <source>
        <dbReference type="EMBL" id="RKP30894.1"/>
    </source>
</evidence>
<keyword evidence="2" id="KW-1185">Reference proteome</keyword>
<proteinExistence type="predicted"/>
<protein>
    <submittedName>
        <fullName evidence="1">Uncharacterized protein</fullName>
    </submittedName>
</protein>
<sequence>MIAQQYEQQSAVNVSYYQTYYGLVLNLQDALLILEGIRLDILPKVQRRLNDFERKCIVAGSIYAWNENELGIKRWTDGKSWSASKVKGPFLIYQE</sequence>
<organism evidence="1 2">
    <name type="scientific">Metschnikowia bicuspidata</name>
    <dbReference type="NCBI Taxonomy" id="27322"/>
    <lineage>
        <taxon>Eukaryota</taxon>
        <taxon>Fungi</taxon>
        <taxon>Dikarya</taxon>
        <taxon>Ascomycota</taxon>
        <taxon>Saccharomycotina</taxon>
        <taxon>Pichiomycetes</taxon>
        <taxon>Metschnikowiaceae</taxon>
        <taxon>Metschnikowia</taxon>
    </lineage>
</organism>
<gene>
    <name evidence="1" type="ORF">METBISCDRAFT_15321</name>
</gene>
<accession>A0A4P9ZD88</accession>
<evidence type="ECO:0000313" key="2">
    <source>
        <dbReference type="Proteomes" id="UP000268321"/>
    </source>
</evidence>
<dbReference type="PANTHER" id="PTHR28027:SF1">
    <property type="entry name" value="CAMP INDEPENDENT REGULATORY PROTEIN (AFU_ORTHOLOGUE AFUA_3G09640)"/>
    <property type="match status" value="1"/>
</dbReference>